<dbReference type="PANTHER" id="PTHR43792">
    <property type="entry name" value="GNAT FAMILY, PUTATIVE (AFU_ORTHOLOGUE AFUA_3G00765)-RELATED-RELATED"/>
    <property type="match status" value="1"/>
</dbReference>
<dbReference type="InterPro" id="IPR016181">
    <property type="entry name" value="Acyl_CoA_acyltransferase"/>
</dbReference>
<dbReference type="Proteomes" id="UP000297407">
    <property type="component" value="Unassembled WGS sequence"/>
</dbReference>
<sequence length="187" mass="21657">MNLIHIETPRLRLTGISHEEMAYIFENFPKPEIKKILGHRSEEEYQKEETKHKNGYSSYNRRFKMFLLADKETGTIIGRCGLHNWNPDHSRAEIGYIMEDEAYKGKGLMTEALGAVLEYGFNTLNLNRIEALVGSNNTPSLKLMEKYGFTKEGVMKQHYYIGGQYEDSVVFAKLYEEYAKEDNGILQ</sequence>
<keyword evidence="6" id="KW-1185">Reference proteome</keyword>
<comment type="caution">
    <text evidence="5">The sequence shown here is derived from an EMBL/GenBank/DDBJ whole genome shotgun (WGS) entry which is preliminary data.</text>
</comment>
<dbReference type="CDD" id="cd04301">
    <property type="entry name" value="NAT_SF"/>
    <property type="match status" value="1"/>
</dbReference>
<keyword evidence="2" id="KW-0012">Acyltransferase</keyword>
<feature type="domain" description="N-acetyltransferase" evidence="4">
    <location>
        <begin position="11"/>
        <end position="176"/>
    </location>
</feature>
<gene>
    <name evidence="5" type="ORF">E4635_09215</name>
</gene>
<dbReference type="SUPFAM" id="SSF55729">
    <property type="entry name" value="Acyl-CoA N-acyltransferases (Nat)"/>
    <property type="match status" value="1"/>
</dbReference>
<dbReference type="InterPro" id="IPR000182">
    <property type="entry name" value="GNAT_dom"/>
</dbReference>
<dbReference type="PROSITE" id="PS51186">
    <property type="entry name" value="GNAT"/>
    <property type="match status" value="1"/>
</dbReference>
<keyword evidence="1 5" id="KW-0808">Transferase</keyword>
<evidence type="ECO:0000259" key="4">
    <source>
        <dbReference type="PROSITE" id="PS51186"/>
    </source>
</evidence>
<evidence type="ECO:0000256" key="2">
    <source>
        <dbReference type="ARBA" id="ARBA00023315"/>
    </source>
</evidence>
<name>A0A4Z0L9A5_9FLAO</name>
<dbReference type="OrthoDB" id="9811523at2"/>
<evidence type="ECO:0000313" key="6">
    <source>
        <dbReference type="Proteomes" id="UP000297407"/>
    </source>
</evidence>
<dbReference type="GO" id="GO:0016747">
    <property type="term" value="F:acyltransferase activity, transferring groups other than amino-acyl groups"/>
    <property type="evidence" value="ECO:0007669"/>
    <property type="project" value="InterPro"/>
</dbReference>
<comment type="similarity">
    <text evidence="3">Belongs to the acetyltransferase family. RimJ subfamily.</text>
</comment>
<dbReference type="RefSeq" id="WP_135526345.1">
    <property type="nucleotide sequence ID" value="NZ_SRLH01000004.1"/>
</dbReference>
<dbReference type="EMBL" id="SRLH01000004">
    <property type="protein sequence ID" value="TGD58175.1"/>
    <property type="molecule type" value="Genomic_DNA"/>
</dbReference>
<dbReference type="AlphaFoldDB" id="A0A4Z0L9A5"/>
<dbReference type="InterPro" id="IPR051531">
    <property type="entry name" value="N-acetyltransferase"/>
</dbReference>
<protein>
    <submittedName>
        <fullName evidence="5">N-acetyltransferase</fullName>
    </submittedName>
</protein>
<dbReference type="PANTHER" id="PTHR43792:SF8">
    <property type="entry name" value="[RIBOSOMAL PROTEIN US5]-ALANINE N-ACETYLTRANSFERASE"/>
    <property type="match status" value="1"/>
</dbReference>
<dbReference type="Gene3D" id="3.40.630.30">
    <property type="match status" value="1"/>
</dbReference>
<organism evidence="5 6">
    <name type="scientific">Flavobacterium humi</name>
    <dbReference type="NCBI Taxonomy" id="2562683"/>
    <lineage>
        <taxon>Bacteria</taxon>
        <taxon>Pseudomonadati</taxon>
        <taxon>Bacteroidota</taxon>
        <taxon>Flavobacteriia</taxon>
        <taxon>Flavobacteriales</taxon>
        <taxon>Flavobacteriaceae</taxon>
        <taxon>Flavobacterium</taxon>
    </lineage>
</organism>
<evidence type="ECO:0000256" key="3">
    <source>
        <dbReference type="ARBA" id="ARBA00038502"/>
    </source>
</evidence>
<evidence type="ECO:0000256" key="1">
    <source>
        <dbReference type="ARBA" id="ARBA00022679"/>
    </source>
</evidence>
<proteinExistence type="inferred from homology"/>
<dbReference type="Pfam" id="PF13302">
    <property type="entry name" value="Acetyltransf_3"/>
    <property type="match status" value="1"/>
</dbReference>
<evidence type="ECO:0000313" key="5">
    <source>
        <dbReference type="EMBL" id="TGD58175.1"/>
    </source>
</evidence>
<accession>A0A4Z0L9A5</accession>
<reference evidence="5 6" key="1">
    <citation type="submission" date="2019-04" db="EMBL/GenBank/DDBJ databases">
        <title>Flavobacterium sp. strain DS2-A Genome sequencing and assembly.</title>
        <authorList>
            <person name="Kim I."/>
        </authorList>
    </citation>
    <scope>NUCLEOTIDE SEQUENCE [LARGE SCALE GENOMIC DNA]</scope>
    <source>
        <strain evidence="5 6">DS2-A</strain>
    </source>
</reference>